<dbReference type="AlphaFoldDB" id="A0A7I8KG61"/>
<evidence type="ECO:0000313" key="2">
    <source>
        <dbReference type="Proteomes" id="UP000663760"/>
    </source>
</evidence>
<accession>A0A7I8KG61</accession>
<name>A0A7I8KG61_SPIIN</name>
<sequence>MFTMEASMASWFSVREAWAASSITVSFSDDDDNGVTSIMVLSTVSLLRVRVPVLSLQRTSMPAISSMAVMRLVIAPCSERRTVGMAMGIPPIRSTRRLSMPSLYRRRCTGYMTMISTSIPRAMEQMQKFPIAVNTCEDRN</sequence>
<dbReference type="Proteomes" id="UP000663760">
    <property type="component" value="Chromosome 5"/>
</dbReference>
<evidence type="ECO:0000313" key="1">
    <source>
        <dbReference type="EMBL" id="CAA7395975.1"/>
    </source>
</evidence>
<reference evidence="1" key="1">
    <citation type="submission" date="2020-02" db="EMBL/GenBank/DDBJ databases">
        <authorList>
            <person name="Scholz U."/>
            <person name="Mascher M."/>
            <person name="Fiebig A."/>
        </authorList>
    </citation>
    <scope>NUCLEOTIDE SEQUENCE</scope>
</reference>
<dbReference type="OrthoDB" id="1936119at2759"/>
<protein>
    <submittedName>
        <fullName evidence="1">Uncharacterized protein</fullName>
    </submittedName>
</protein>
<dbReference type="EMBL" id="LR746268">
    <property type="protein sequence ID" value="CAA7395975.1"/>
    <property type="molecule type" value="Genomic_DNA"/>
</dbReference>
<keyword evidence="2" id="KW-1185">Reference proteome</keyword>
<organism evidence="1 2">
    <name type="scientific">Spirodela intermedia</name>
    <name type="common">Intermediate duckweed</name>
    <dbReference type="NCBI Taxonomy" id="51605"/>
    <lineage>
        <taxon>Eukaryota</taxon>
        <taxon>Viridiplantae</taxon>
        <taxon>Streptophyta</taxon>
        <taxon>Embryophyta</taxon>
        <taxon>Tracheophyta</taxon>
        <taxon>Spermatophyta</taxon>
        <taxon>Magnoliopsida</taxon>
        <taxon>Liliopsida</taxon>
        <taxon>Araceae</taxon>
        <taxon>Lemnoideae</taxon>
        <taxon>Spirodela</taxon>
    </lineage>
</organism>
<gene>
    <name evidence="1" type="ORF">SI8410_05006638</name>
</gene>
<proteinExistence type="predicted"/>